<evidence type="ECO:0000259" key="4">
    <source>
        <dbReference type="Pfam" id="PF02275"/>
    </source>
</evidence>
<keyword evidence="2" id="KW-0378">Hydrolase</keyword>
<feature type="signal peptide" evidence="3">
    <location>
        <begin position="1"/>
        <end position="19"/>
    </location>
</feature>
<dbReference type="SUPFAM" id="SSF56235">
    <property type="entry name" value="N-terminal nucleophile aminohydrolases (Ntn hydrolases)"/>
    <property type="match status" value="1"/>
</dbReference>
<dbReference type="AlphaFoldDB" id="A0A812GS43"/>
<dbReference type="Pfam" id="PF02275">
    <property type="entry name" value="CBAH"/>
    <property type="match status" value="1"/>
</dbReference>
<keyword evidence="3" id="KW-0732">Signal</keyword>
<evidence type="ECO:0000256" key="2">
    <source>
        <dbReference type="ARBA" id="ARBA00022801"/>
    </source>
</evidence>
<evidence type="ECO:0000313" key="5">
    <source>
        <dbReference type="EMBL" id="CAE6932919.1"/>
    </source>
</evidence>
<gene>
    <name evidence="5" type="primary">yxeI</name>
    <name evidence="5" type="ORF">SNAT2548_LOCUS924</name>
</gene>
<dbReference type="InterPro" id="IPR029055">
    <property type="entry name" value="Ntn_hydrolases_N"/>
</dbReference>
<sequence>MFDQMVKLAALAFLPISLGCSYVEIPYPDTGRNSAKSYLIPRTMELWDLFNTTKYSIEAFPRGNGNRFGWLAPLNIFHFPPAYQPLKFPFEGMNEAGLTVSALYLAQSVYEQPQPGKPGFSALEFVPAILANCSTVDEVVATLESVTVLTPFIPGVPEEALKTATLHWAIADASGRSIVVEYLQGQRMIHENAPRVMTNDPDIKWHWRNLNTRVHLSPSYPYQNDMLQVKADDDVGVVPRPIGHGWNLVGLPGDTTSPSRFIRLFYLRGYAMEASPIKSFEDAVVLGTALLNNVFIPFGPVAADPRAGPSDGPEFTDYGVLKAPKERVYLIRGYRNTQWRKFDLKRLDFSKGYTWPLEDGSLGIQDATDSGESTPSQAGEL</sequence>
<comment type="similarity">
    <text evidence="1">Belongs to the peptidase C59 family.</text>
</comment>
<dbReference type="InterPro" id="IPR052193">
    <property type="entry name" value="Peptidase_C59"/>
</dbReference>
<comment type="caution">
    <text evidence="5">The sequence shown here is derived from an EMBL/GenBank/DDBJ whole genome shotgun (WGS) entry which is preliminary data.</text>
</comment>
<evidence type="ECO:0000313" key="6">
    <source>
        <dbReference type="Proteomes" id="UP000604046"/>
    </source>
</evidence>
<organism evidence="5 6">
    <name type="scientific">Symbiodinium natans</name>
    <dbReference type="NCBI Taxonomy" id="878477"/>
    <lineage>
        <taxon>Eukaryota</taxon>
        <taxon>Sar</taxon>
        <taxon>Alveolata</taxon>
        <taxon>Dinophyceae</taxon>
        <taxon>Suessiales</taxon>
        <taxon>Symbiodiniaceae</taxon>
        <taxon>Symbiodinium</taxon>
    </lineage>
</organism>
<dbReference type="GO" id="GO:0016787">
    <property type="term" value="F:hydrolase activity"/>
    <property type="evidence" value="ECO:0007669"/>
    <property type="project" value="UniProtKB-KW"/>
</dbReference>
<evidence type="ECO:0000256" key="1">
    <source>
        <dbReference type="ARBA" id="ARBA00006625"/>
    </source>
</evidence>
<dbReference type="PANTHER" id="PTHR35527">
    <property type="entry name" value="CHOLOYLGLYCINE HYDROLASE"/>
    <property type="match status" value="1"/>
</dbReference>
<dbReference type="Proteomes" id="UP000604046">
    <property type="component" value="Unassembled WGS sequence"/>
</dbReference>
<protein>
    <submittedName>
        <fullName evidence="5">YxeI protein</fullName>
    </submittedName>
</protein>
<name>A0A812GS43_9DINO</name>
<dbReference type="OrthoDB" id="439953at2759"/>
<dbReference type="PANTHER" id="PTHR35527:SF2">
    <property type="entry name" value="HYDROLASE"/>
    <property type="match status" value="1"/>
</dbReference>
<proteinExistence type="inferred from homology"/>
<dbReference type="EMBL" id="CAJNDS010000047">
    <property type="protein sequence ID" value="CAE6932919.1"/>
    <property type="molecule type" value="Genomic_DNA"/>
</dbReference>
<feature type="chain" id="PRO_5032514279" evidence="3">
    <location>
        <begin position="20"/>
        <end position="381"/>
    </location>
</feature>
<dbReference type="Gene3D" id="3.60.60.10">
    <property type="entry name" value="Penicillin V Acylase, Chain A"/>
    <property type="match status" value="1"/>
</dbReference>
<evidence type="ECO:0000256" key="3">
    <source>
        <dbReference type="SAM" id="SignalP"/>
    </source>
</evidence>
<keyword evidence="6" id="KW-1185">Reference proteome</keyword>
<feature type="domain" description="Choloylglycine hydrolase/NAAA C-terminal" evidence="4">
    <location>
        <begin position="90"/>
        <end position="348"/>
    </location>
</feature>
<reference evidence="5" key="1">
    <citation type="submission" date="2021-02" db="EMBL/GenBank/DDBJ databases">
        <authorList>
            <person name="Dougan E. K."/>
            <person name="Rhodes N."/>
            <person name="Thang M."/>
            <person name="Chan C."/>
        </authorList>
    </citation>
    <scope>NUCLEOTIDE SEQUENCE</scope>
</reference>
<dbReference type="InterPro" id="IPR029132">
    <property type="entry name" value="CBAH/NAAA_C"/>
</dbReference>
<accession>A0A812GS43</accession>
<dbReference type="PROSITE" id="PS51257">
    <property type="entry name" value="PROKAR_LIPOPROTEIN"/>
    <property type="match status" value="1"/>
</dbReference>